<keyword evidence="7" id="KW-0812">Transmembrane</keyword>
<keyword evidence="5" id="KW-0809">Transit peptide</keyword>
<dbReference type="PANTHER" id="PTHR10632:SF2">
    <property type="entry name" value="SULFIDE:QUINONE OXIDOREDUCTASE, MITOCHONDRIAL"/>
    <property type="match status" value="1"/>
</dbReference>
<sequence length="399" mass="44211">MARQVRYSVVIVGAGTAGICVAARLVRASKKLKGHIAIIDPQTKHYYQPLWTLVGGGAAKKEESERDLASLIPAGVDLIGDAVTEFRPEQNTLLTKQGTIVSYDYLVAAAGLHIDWNGVKGLKDAVGKNGVCSNYSYDTVDSTWENIRNFKGGTAIFTHPDSPVKCGGAPQKIMYLADDYFRKSNVRNQSDIIFASAKSIIFDVPKYANALEKVVRRKDIQTMYKRNLVEIRPDSKEALFENLETGEQEVLTYDLLHVTPPMKAPLFIKESALADAGGWVDVDPYTLQHKKFANVFGIGDCANLPTSKTGAAIRKQAPVAVQNLLSLIKGSSLDAKYDGYTSCPLVTGYNKLVLAEFDYHKVPQETFPFDQSKERFSMYLLKRRLLPIIYWNGMLKGLM</sequence>
<evidence type="ECO:0000313" key="10">
    <source>
        <dbReference type="EMBL" id="MEC0485054.1"/>
    </source>
</evidence>
<keyword evidence="12" id="KW-1185">Reference proteome</keyword>
<evidence type="ECO:0000313" key="12">
    <source>
        <dbReference type="Proteomes" id="UP001341297"/>
    </source>
</evidence>
<dbReference type="GO" id="GO:0071949">
    <property type="term" value="F:FAD binding"/>
    <property type="evidence" value="ECO:0007669"/>
    <property type="project" value="TreeGrafter"/>
</dbReference>
<comment type="caution">
    <text evidence="9">The sequence shown here is derived from an EMBL/GenBank/DDBJ whole genome shotgun (WGS) entry which is preliminary data.</text>
</comment>
<evidence type="ECO:0000256" key="6">
    <source>
        <dbReference type="ARBA" id="ARBA00023002"/>
    </source>
</evidence>
<dbReference type="EMBL" id="JARRTL010000008">
    <property type="protein sequence ID" value="MEC0485054.1"/>
    <property type="molecule type" value="Genomic_DNA"/>
</dbReference>
<dbReference type="RefSeq" id="WP_048352996.1">
    <property type="nucleotide sequence ID" value="NZ_CP023481.1"/>
</dbReference>
<organism evidence="9 11">
    <name type="scientific">Bacillus glycinifermentans</name>
    <dbReference type="NCBI Taxonomy" id="1664069"/>
    <lineage>
        <taxon>Bacteria</taxon>
        <taxon>Bacillati</taxon>
        <taxon>Bacillota</taxon>
        <taxon>Bacilli</taxon>
        <taxon>Bacillales</taxon>
        <taxon>Bacillaceae</taxon>
        <taxon>Bacillus</taxon>
    </lineage>
</organism>
<evidence type="ECO:0000256" key="7">
    <source>
        <dbReference type="SAM" id="Phobius"/>
    </source>
</evidence>
<comment type="cofactor">
    <cofactor evidence="1">
        <name>FAD</name>
        <dbReference type="ChEBI" id="CHEBI:57692"/>
    </cofactor>
</comment>
<dbReference type="Proteomes" id="UP001341297">
    <property type="component" value="Unassembled WGS sequence"/>
</dbReference>
<name>A0A0T6BUD1_9BACI</name>
<dbReference type="FunFam" id="3.50.50.60:FF:000034">
    <property type="entry name" value="sulfide:quinone oxidoreductase, mitochondrial"/>
    <property type="match status" value="1"/>
</dbReference>
<gene>
    <name evidence="9" type="ORF">AB447_212155</name>
    <name evidence="10" type="ORF">P8828_09360</name>
</gene>
<dbReference type="Proteomes" id="UP000036168">
    <property type="component" value="Unassembled WGS sequence"/>
</dbReference>
<accession>A0A0T6BUD1</accession>
<dbReference type="AlphaFoldDB" id="A0A0T6BUD1"/>
<dbReference type="InterPro" id="IPR015904">
    <property type="entry name" value="Sulphide_quinone_reductase"/>
</dbReference>
<dbReference type="OrthoDB" id="9805710at2"/>
<reference evidence="9 11" key="1">
    <citation type="journal article" date="2015" name="Int. J. Syst. Evol. Microbiol.">
        <title>Bacillus glycinifermentans sp. nov., isolated from fermented soybean paste.</title>
        <authorList>
            <person name="Kim S.J."/>
            <person name="Dunlap C.A."/>
            <person name="Kwon S.W."/>
            <person name="Rooney A.P."/>
        </authorList>
    </citation>
    <scope>NUCLEOTIDE SEQUENCE [LARGE SCALE GENOMIC DNA]</scope>
    <source>
        <strain evidence="9 11">GO-13</strain>
    </source>
</reference>
<dbReference type="SUPFAM" id="SSF51905">
    <property type="entry name" value="FAD/NAD(P)-binding domain"/>
    <property type="match status" value="2"/>
</dbReference>
<keyword evidence="2" id="KW-0285">Flavoprotein</keyword>
<dbReference type="Gene3D" id="3.50.50.60">
    <property type="entry name" value="FAD/NAD(P)-binding domain"/>
    <property type="match status" value="2"/>
</dbReference>
<keyword evidence="7" id="KW-0472">Membrane</keyword>
<feature type="transmembrane region" description="Helical" evidence="7">
    <location>
        <begin position="6"/>
        <end position="26"/>
    </location>
</feature>
<dbReference type="EMBL" id="LECW02000004">
    <property type="protein sequence ID" value="KRT95252.1"/>
    <property type="molecule type" value="Genomic_DNA"/>
</dbReference>
<dbReference type="GO" id="GO:0070224">
    <property type="term" value="F:sulfide:quinone oxidoreductase activity"/>
    <property type="evidence" value="ECO:0007669"/>
    <property type="project" value="TreeGrafter"/>
</dbReference>
<evidence type="ECO:0000313" key="9">
    <source>
        <dbReference type="EMBL" id="KRT95252.1"/>
    </source>
</evidence>
<dbReference type="EC" id="1.-.-.-" evidence="10"/>
<evidence type="ECO:0000256" key="3">
    <source>
        <dbReference type="ARBA" id="ARBA00022719"/>
    </source>
</evidence>
<keyword evidence="4" id="KW-0274">FAD</keyword>
<dbReference type="InterPro" id="IPR036188">
    <property type="entry name" value="FAD/NAD-bd_sf"/>
</dbReference>
<evidence type="ECO:0000256" key="4">
    <source>
        <dbReference type="ARBA" id="ARBA00022827"/>
    </source>
</evidence>
<evidence type="ECO:0000259" key="8">
    <source>
        <dbReference type="Pfam" id="PF07992"/>
    </source>
</evidence>
<keyword evidence="7" id="KW-1133">Transmembrane helix</keyword>
<protein>
    <submittedName>
        <fullName evidence="10">FAD/NAD(P)-binding oxidoreductase</fullName>
        <ecNumber evidence="10">1.-.-.-</ecNumber>
    </submittedName>
    <submittedName>
        <fullName evidence="9">Pyridine nucleotide-disulfide oxidoreductase</fullName>
    </submittedName>
</protein>
<dbReference type="PANTHER" id="PTHR10632">
    <property type="entry name" value="SULFIDE:QUINONE OXIDOREDUCTASE"/>
    <property type="match status" value="1"/>
</dbReference>
<evidence type="ECO:0000256" key="1">
    <source>
        <dbReference type="ARBA" id="ARBA00001974"/>
    </source>
</evidence>
<proteinExistence type="predicted"/>
<reference evidence="9" key="2">
    <citation type="submission" date="2015-10" db="EMBL/GenBank/DDBJ databases">
        <authorList>
            <person name="Gilbert D.G."/>
        </authorList>
    </citation>
    <scope>NUCLEOTIDE SEQUENCE</scope>
    <source>
        <strain evidence="9">GO-13</strain>
    </source>
</reference>
<evidence type="ECO:0000256" key="2">
    <source>
        <dbReference type="ARBA" id="ARBA00022630"/>
    </source>
</evidence>
<dbReference type="GO" id="GO:0070221">
    <property type="term" value="P:sulfide oxidation, using sulfide:quinone oxidoreductase"/>
    <property type="evidence" value="ECO:0007669"/>
    <property type="project" value="TreeGrafter"/>
</dbReference>
<reference evidence="10 12" key="3">
    <citation type="submission" date="2023-03" db="EMBL/GenBank/DDBJ databases">
        <title>Agriculturally important microbes genome sequencing.</title>
        <authorList>
            <person name="Dunlap C."/>
        </authorList>
    </citation>
    <scope>NUCLEOTIDE SEQUENCE [LARGE SCALE GENOMIC DNA]</scope>
    <source>
        <strain evidence="10 12">CBP-3203</strain>
    </source>
</reference>
<dbReference type="InterPro" id="IPR023753">
    <property type="entry name" value="FAD/NAD-binding_dom"/>
</dbReference>
<evidence type="ECO:0000313" key="11">
    <source>
        <dbReference type="Proteomes" id="UP000036168"/>
    </source>
</evidence>
<keyword evidence="3" id="KW-0874">Quinone</keyword>
<dbReference type="GO" id="GO:0048038">
    <property type="term" value="F:quinone binding"/>
    <property type="evidence" value="ECO:0007669"/>
    <property type="project" value="UniProtKB-KW"/>
</dbReference>
<feature type="domain" description="FAD/NAD(P)-binding" evidence="8">
    <location>
        <begin position="7"/>
        <end position="129"/>
    </location>
</feature>
<keyword evidence="6 10" id="KW-0560">Oxidoreductase</keyword>
<dbReference type="Pfam" id="PF07992">
    <property type="entry name" value="Pyr_redox_2"/>
    <property type="match status" value="1"/>
</dbReference>
<evidence type="ECO:0000256" key="5">
    <source>
        <dbReference type="ARBA" id="ARBA00022946"/>
    </source>
</evidence>
<dbReference type="STRING" id="1664069.BGLY_3093"/>